<dbReference type="SUPFAM" id="SSF116734">
    <property type="entry name" value="DNA methylase specificity domain"/>
    <property type="match status" value="1"/>
</dbReference>
<keyword evidence="2" id="KW-0680">Restriction system</keyword>
<evidence type="ECO:0000256" key="4">
    <source>
        <dbReference type="SAM" id="Coils"/>
    </source>
</evidence>
<keyword evidence="3" id="KW-0238">DNA-binding</keyword>
<dbReference type="GO" id="GO:0009307">
    <property type="term" value="P:DNA restriction-modification system"/>
    <property type="evidence" value="ECO:0007669"/>
    <property type="project" value="UniProtKB-KW"/>
</dbReference>
<evidence type="ECO:0000259" key="5">
    <source>
        <dbReference type="Pfam" id="PF01420"/>
    </source>
</evidence>
<protein>
    <submittedName>
        <fullName evidence="6">Type I restriction modification DNA specificity domain-containing protein</fullName>
    </submittedName>
</protein>
<dbReference type="InterPro" id="IPR044946">
    <property type="entry name" value="Restrct_endonuc_typeI_TRD_sf"/>
</dbReference>
<name>A0A1G6MN03_9BACT</name>
<evidence type="ECO:0000313" key="6">
    <source>
        <dbReference type="EMBL" id="SDC56851.1"/>
    </source>
</evidence>
<reference evidence="6 7" key="1">
    <citation type="submission" date="2016-10" db="EMBL/GenBank/DDBJ databases">
        <authorList>
            <person name="de Groot N.N."/>
        </authorList>
    </citation>
    <scope>NUCLEOTIDE SEQUENCE [LARGE SCALE GENOMIC DNA]</scope>
    <source>
        <strain evidence="6 7">WG14</strain>
    </source>
</reference>
<comment type="similarity">
    <text evidence="1">Belongs to the type-I restriction system S methylase family.</text>
</comment>
<dbReference type="RefSeq" id="WP_091403858.1">
    <property type="nucleotide sequence ID" value="NZ_FMYV01000005.1"/>
</dbReference>
<dbReference type="PANTHER" id="PTHR30408">
    <property type="entry name" value="TYPE-1 RESTRICTION ENZYME ECOKI SPECIFICITY PROTEIN"/>
    <property type="match status" value="1"/>
</dbReference>
<dbReference type="CDD" id="cd16961">
    <property type="entry name" value="RMtype1_S_TRD-CR_like"/>
    <property type="match status" value="1"/>
</dbReference>
<keyword evidence="7" id="KW-1185">Reference proteome</keyword>
<dbReference type="Gene3D" id="3.90.220.20">
    <property type="entry name" value="DNA methylase specificity domains"/>
    <property type="match status" value="1"/>
</dbReference>
<feature type="coiled-coil region" evidence="4">
    <location>
        <begin position="162"/>
        <end position="189"/>
    </location>
</feature>
<organism evidence="6 7">
    <name type="scientific">Geotoga petraea</name>
    <dbReference type="NCBI Taxonomy" id="28234"/>
    <lineage>
        <taxon>Bacteria</taxon>
        <taxon>Thermotogati</taxon>
        <taxon>Thermotogota</taxon>
        <taxon>Thermotogae</taxon>
        <taxon>Petrotogales</taxon>
        <taxon>Petrotogaceae</taxon>
        <taxon>Geotoga</taxon>
    </lineage>
</organism>
<gene>
    <name evidence="6" type="ORF">SAMN04488588_1315</name>
</gene>
<keyword evidence="4" id="KW-0175">Coiled coil</keyword>
<dbReference type="GO" id="GO:0003677">
    <property type="term" value="F:DNA binding"/>
    <property type="evidence" value="ECO:0007669"/>
    <property type="project" value="UniProtKB-KW"/>
</dbReference>
<evidence type="ECO:0000256" key="2">
    <source>
        <dbReference type="ARBA" id="ARBA00022747"/>
    </source>
</evidence>
<dbReference type="AlphaFoldDB" id="A0A1G6MN03"/>
<accession>A0A1G6MN03</accession>
<evidence type="ECO:0000313" key="7">
    <source>
        <dbReference type="Proteomes" id="UP000199322"/>
    </source>
</evidence>
<sequence length="190" mass="22682">MKSKTTKKLKDIAYLKRGYNIITRNLYDDNGDYFLVNLGNIDDFGDVVYDGLKRITIPENKLKNFKEKYLLEKDDILLTLRGRAGKTAFIKENVDKLTVSYNFLIIKVKNTEEILVKYLFYYLRKEKNVNRIRDLSTKKIIDVVSTKDIENFEITYPDIETQKKYVDEIEKTKKEYFEAKEKYERLIKEI</sequence>
<evidence type="ECO:0000256" key="3">
    <source>
        <dbReference type="ARBA" id="ARBA00023125"/>
    </source>
</evidence>
<proteinExistence type="inferred from homology"/>
<dbReference type="PANTHER" id="PTHR30408:SF12">
    <property type="entry name" value="TYPE I RESTRICTION ENZYME MJAVIII SPECIFICITY SUBUNIT"/>
    <property type="match status" value="1"/>
</dbReference>
<dbReference type="STRING" id="28234.SAMN04488588_1315"/>
<dbReference type="EMBL" id="FMYV01000005">
    <property type="protein sequence ID" value="SDC56851.1"/>
    <property type="molecule type" value="Genomic_DNA"/>
</dbReference>
<dbReference type="Pfam" id="PF01420">
    <property type="entry name" value="Methylase_S"/>
    <property type="match status" value="1"/>
</dbReference>
<dbReference type="Proteomes" id="UP000199322">
    <property type="component" value="Unassembled WGS sequence"/>
</dbReference>
<evidence type="ECO:0000256" key="1">
    <source>
        <dbReference type="ARBA" id="ARBA00010923"/>
    </source>
</evidence>
<feature type="domain" description="Type I restriction modification DNA specificity" evidence="5">
    <location>
        <begin position="4"/>
        <end position="174"/>
    </location>
</feature>
<dbReference type="InterPro" id="IPR000055">
    <property type="entry name" value="Restrct_endonuc_typeI_TRD"/>
</dbReference>
<dbReference type="InterPro" id="IPR052021">
    <property type="entry name" value="Type-I_RS_S_subunit"/>
</dbReference>